<evidence type="ECO:0000256" key="8">
    <source>
        <dbReference type="ARBA" id="ARBA00023186"/>
    </source>
</evidence>
<dbReference type="Pfam" id="PF06969">
    <property type="entry name" value="HemN_C"/>
    <property type="match status" value="1"/>
</dbReference>
<dbReference type="NCBIfam" id="TIGR00539">
    <property type="entry name" value="hemN_rel"/>
    <property type="match status" value="1"/>
</dbReference>
<evidence type="ECO:0000256" key="2">
    <source>
        <dbReference type="ARBA" id="ARBA00017228"/>
    </source>
</evidence>
<protein>
    <recommendedName>
        <fullName evidence="2 9">Heme chaperone HemW</fullName>
    </recommendedName>
</protein>
<dbReference type="SMART" id="SM00729">
    <property type="entry name" value="Elp3"/>
    <property type="match status" value="1"/>
</dbReference>
<keyword evidence="6 9" id="KW-0408">Iron</keyword>
<dbReference type="GO" id="GO:0004109">
    <property type="term" value="F:coproporphyrinogen oxidase activity"/>
    <property type="evidence" value="ECO:0007669"/>
    <property type="project" value="InterPro"/>
</dbReference>
<dbReference type="SFLD" id="SFLDG01065">
    <property type="entry name" value="anaerobic_coproporphyrinogen-I"/>
    <property type="match status" value="1"/>
</dbReference>
<keyword evidence="9" id="KW-0004">4Fe-4S</keyword>
<comment type="function">
    <text evidence="9">Probably acts as a heme chaperone, transferring heme to an unknown acceptor. Binds one molecule of heme per monomer, possibly covalently. Binds 1 [4Fe-4S] cluster. The cluster is coordinated with 3 cysteines and an exchangeable S-adenosyl-L-methionine.</text>
</comment>
<dbReference type="SUPFAM" id="SSF102114">
    <property type="entry name" value="Radical SAM enzymes"/>
    <property type="match status" value="1"/>
</dbReference>
<comment type="subcellular location">
    <subcellularLocation>
        <location evidence="9">Cytoplasm</location>
    </subcellularLocation>
</comment>
<keyword evidence="7 9" id="KW-0411">Iron-sulfur</keyword>
<keyword evidence="8 9" id="KW-0143">Chaperone</keyword>
<comment type="similarity">
    <text evidence="1">Belongs to the anaerobic coproporphyrinogen-III oxidase family. HemW subfamily.</text>
</comment>
<dbReference type="PANTHER" id="PTHR13932">
    <property type="entry name" value="COPROPORPHYRINIGEN III OXIDASE"/>
    <property type="match status" value="1"/>
</dbReference>
<gene>
    <name evidence="11" type="primary">hemW</name>
    <name evidence="11" type="ORF">H9826_09230</name>
</gene>
<sequence>MGKQLGLYIHIPFCGSKCDYCDFYSLSGRTERMDDYQKALLTHIKETAPQARGYVVDTIYFGGGTPSCYGEKRVRELLSAIRRRFEVAGNAEITMEANPESVDQKSMARLRRAGVNRISLGMQSAHDDELAALHRPHTFEQVKEAVAAIRGARIKNLTLDLMYGLPGQDMARWRDSVEQAIALQPQHISGYGLKVEEGTPLCARVARGETLPDDDAQADMYLWMVARLEAAGYRQYEISNFAQSGFQSRHNLKYWLTRPYLGFGPGAHSDFGGRRFSFLRDLDGYIDGVLGGKPILDSDDLIPKRERSGEYLMLRLRTTRGIEEWEYRREYFMNFDPIEAKLAEYEHNGWAARDGHRWRLTPIGFLLSNQLIGELLERQESATLETTLPQVRKTPPPDTDGEA</sequence>
<evidence type="ECO:0000313" key="12">
    <source>
        <dbReference type="Proteomes" id="UP000886824"/>
    </source>
</evidence>
<accession>A0A9D1Z4W6</accession>
<dbReference type="SFLD" id="SFLDF00288">
    <property type="entry name" value="HemN-like__clustered_with_nucl"/>
    <property type="match status" value="1"/>
</dbReference>
<dbReference type="InterPro" id="IPR006638">
    <property type="entry name" value="Elp3/MiaA/NifB-like_rSAM"/>
</dbReference>
<evidence type="ECO:0000256" key="9">
    <source>
        <dbReference type="RuleBase" id="RU364116"/>
    </source>
</evidence>
<evidence type="ECO:0000256" key="1">
    <source>
        <dbReference type="ARBA" id="ARBA00006100"/>
    </source>
</evidence>
<dbReference type="Gene3D" id="3.20.20.70">
    <property type="entry name" value="Aldolase class I"/>
    <property type="match status" value="1"/>
</dbReference>
<dbReference type="SFLD" id="SFLDF00562">
    <property type="entry name" value="HemN-like__clustered_with_heat"/>
    <property type="match status" value="1"/>
</dbReference>
<dbReference type="InterPro" id="IPR058240">
    <property type="entry name" value="rSAM_sf"/>
</dbReference>
<dbReference type="InterPro" id="IPR034505">
    <property type="entry name" value="Coproporphyrinogen-III_oxidase"/>
</dbReference>
<dbReference type="InterPro" id="IPR013785">
    <property type="entry name" value="Aldolase_TIM"/>
</dbReference>
<reference evidence="11" key="1">
    <citation type="journal article" date="2021" name="PeerJ">
        <title>Extensive microbial diversity within the chicken gut microbiome revealed by metagenomics and culture.</title>
        <authorList>
            <person name="Gilroy R."/>
            <person name="Ravi A."/>
            <person name="Getino M."/>
            <person name="Pursley I."/>
            <person name="Horton D.L."/>
            <person name="Alikhan N.F."/>
            <person name="Baker D."/>
            <person name="Gharbi K."/>
            <person name="Hall N."/>
            <person name="Watson M."/>
            <person name="Adriaenssens E.M."/>
            <person name="Foster-Nyarko E."/>
            <person name="Jarju S."/>
            <person name="Secka A."/>
            <person name="Antonio M."/>
            <person name="Oren A."/>
            <person name="Chaudhuri R.R."/>
            <person name="La Ragione R."/>
            <person name="Hildebrand F."/>
            <person name="Pallen M.J."/>
        </authorList>
    </citation>
    <scope>NUCLEOTIDE SEQUENCE</scope>
    <source>
        <strain evidence="11">CHK33-7979</strain>
    </source>
</reference>
<dbReference type="PROSITE" id="PS51918">
    <property type="entry name" value="RADICAL_SAM"/>
    <property type="match status" value="1"/>
</dbReference>
<dbReference type="Pfam" id="PF04055">
    <property type="entry name" value="Radical_SAM"/>
    <property type="match status" value="1"/>
</dbReference>
<dbReference type="GO" id="GO:0005737">
    <property type="term" value="C:cytoplasm"/>
    <property type="evidence" value="ECO:0007669"/>
    <property type="project" value="UniProtKB-SubCell"/>
</dbReference>
<dbReference type="GO" id="GO:0051539">
    <property type="term" value="F:4 iron, 4 sulfur cluster binding"/>
    <property type="evidence" value="ECO:0007669"/>
    <property type="project" value="UniProtKB-UniRule"/>
</dbReference>
<dbReference type="CDD" id="cd01335">
    <property type="entry name" value="Radical_SAM"/>
    <property type="match status" value="1"/>
</dbReference>
<organism evidence="11 12">
    <name type="scientific">Candidatus Intestinimonas merdavium</name>
    <dbReference type="NCBI Taxonomy" id="2838622"/>
    <lineage>
        <taxon>Bacteria</taxon>
        <taxon>Bacillati</taxon>
        <taxon>Bacillota</taxon>
        <taxon>Clostridia</taxon>
        <taxon>Eubacteriales</taxon>
        <taxon>Intestinimonas</taxon>
    </lineage>
</organism>
<evidence type="ECO:0000256" key="3">
    <source>
        <dbReference type="ARBA" id="ARBA00022617"/>
    </source>
</evidence>
<dbReference type="SFLD" id="SFLDG01082">
    <property type="entry name" value="B12-binding_domain_containing"/>
    <property type="match status" value="1"/>
</dbReference>
<keyword evidence="9" id="KW-0963">Cytoplasm</keyword>
<dbReference type="InterPro" id="IPR007197">
    <property type="entry name" value="rSAM"/>
</dbReference>
<keyword evidence="5 9" id="KW-0479">Metal-binding</keyword>
<evidence type="ECO:0000256" key="7">
    <source>
        <dbReference type="ARBA" id="ARBA00023014"/>
    </source>
</evidence>
<evidence type="ECO:0000313" key="11">
    <source>
        <dbReference type="EMBL" id="HIY74134.1"/>
    </source>
</evidence>
<dbReference type="InterPro" id="IPR010723">
    <property type="entry name" value="HemN_C"/>
</dbReference>
<evidence type="ECO:0000256" key="6">
    <source>
        <dbReference type="ARBA" id="ARBA00023004"/>
    </source>
</evidence>
<dbReference type="PANTHER" id="PTHR13932:SF5">
    <property type="entry name" value="RADICAL S-ADENOSYL METHIONINE DOMAIN-CONTAINING PROTEIN 1, MITOCHONDRIAL"/>
    <property type="match status" value="1"/>
</dbReference>
<name>A0A9D1Z4W6_9FIRM</name>
<evidence type="ECO:0000259" key="10">
    <source>
        <dbReference type="PROSITE" id="PS51918"/>
    </source>
</evidence>
<dbReference type="AlphaFoldDB" id="A0A9D1Z4W6"/>
<proteinExistence type="inferred from homology"/>
<keyword evidence="4 9" id="KW-0949">S-adenosyl-L-methionine</keyword>
<dbReference type="GO" id="GO:0006779">
    <property type="term" value="P:porphyrin-containing compound biosynthetic process"/>
    <property type="evidence" value="ECO:0007669"/>
    <property type="project" value="InterPro"/>
</dbReference>
<keyword evidence="3 9" id="KW-0349">Heme</keyword>
<evidence type="ECO:0000256" key="4">
    <source>
        <dbReference type="ARBA" id="ARBA00022691"/>
    </source>
</evidence>
<dbReference type="SFLD" id="SFLDS00029">
    <property type="entry name" value="Radical_SAM"/>
    <property type="match status" value="1"/>
</dbReference>
<evidence type="ECO:0000256" key="5">
    <source>
        <dbReference type="ARBA" id="ARBA00022723"/>
    </source>
</evidence>
<dbReference type="GO" id="GO:0046872">
    <property type="term" value="F:metal ion binding"/>
    <property type="evidence" value="ECO:0007669"/>
    <property type="project" value="UniProtKB-UniRule"/>
</dbReference>
<feature type="domain" description="Radical SAM core" evidence="10">
    <location>
        <begin position="1"/>
        <end position="234"/>
    </location>
</feature>
<reference evidence="11" key="2">
    <citation type="submission" date="2021-04" db="EMBL/GenBank/DDBJ databases">
        <authorList>
            <person name="Gilroy R."/>
        </authorList>
    </citation>
    <scope>NUCLEOTIDE SEQUENCE</scope>
    <source>
        <strain evidence="11">CHK33-7979</strain>
    </source>
</reference>
<dbReference type="InterPro" id="IPR004559">
    <property type="entry name" value="HemW-like"/>
</dbReference>
<dbReference type="EMBL" id="DXCX01000095">
    <property type="protein sequence ID" value="HIY74134.1"/>
    <property type="molecule type" value="Genomic_DNA"/>
</dbReference>
<dbReference type="Proteomes" id="UP000886824">
    <property type="component" value="Unassembled WGS sequence"/>
</dbReference>
<comment type="caution">
    <text evidence="11">The sequence shown here is derived from an EMBL/GenBank/DDBJ whole genome shotgun (WGS) entry which is preliminary data.</text>
</comment>